<reference evidence="15 16" key="1">
    <citation type="submission" date="2020-01" db="EMBL/GenBank/DDBJ databases">
        <authorList>
            <person name="Chen J."/>
            <person name="Zhu S."/>
            <person name="Yang J."/>
        </authorList>
    </citation>
    <scope>NUCLEOTIDE SEQUENCE [LARGE SCALE GENOMIC DNA]</scope>
    <source>
        <strain evidence="15 16">345S023</strain>
    </source>
</reference>
<comment type="caution">
    <text evidence="15">The sequence shown here is derived from an EMBL/GenBank/DDBJ whole genome shotgun (WGS) entry which is preliminary data.</text>
</comment>
<comment type="function">
    <text evidence="1 13">Transfers the gamma-phosphate of ATP to the 4'-position of a tetraacyldisaccharide 1-phosphate intermediate (termed DS-1-P) to form tetraacyldisaccharide 1,4'-bis-phosphate (lipid IVA).</text>
</comment>
<sequence>MSILVKRWHQGRWWVWLLSPLTVIFWLLSGLRRASFKVGLKKSVRVDAKVIVVGNISVGGNGKTPVVLALAEYYKKRGLTVGILSRGYGGKSAHYPRVVTKTDNPLEVGDEPKLLAVRSDVTVVIDPVRSRGARYLSNECHCDLIICDDGLQHYALARDVEIVVMDERMLGSGYLMPMGPLREGRWRLSKVDALIHNRHASDAPTLNAGKTQQYIMRLSPGRFTSVCEPDKTIGFDKLANIPTTAIAGIGAPERFFGQLKQMGMQLSHCHGFPDHHQFTAKDIPAGTVLMTEKDAVKVADFAHDNCWYLPVSANIDSKFYTLIDQKLAEAGLTVTPTEKRKNNGI</sequence>
<dbReference type="InterPro" id="IPR027417">
    <property type="entry name" value="P-loop_NTPase"/>
</dbReference>
<feature type="binding site" evidence="13">
    <location>
        <begin position="57"/>
        <end position="64"/>
    </location>
    <ligand>
        <name>ATP</name>
        <dbReference type="ChEBI" id="CHEBI:30616"/>
    </ligand>
</feature>
<dbReference type="PANTHER" id="PTHR42724:SF1">
    <property type="entry name" value="TETRAACYLDISACCHARIDE 4'-KINASE, MITOCHONDRIAL-RELATED"/>
    <property type="match status" value="1"/>
</dbReference>
<keyword evidence="7 13" id="KW-0808">Transferase</keyword>
<evidence type="ECO:0000256" key="10">
    <source>
        <dbReference type="ARBA" id="ARBA00022840"/>
    </source>
</evidence>
<dbReference type="GO" id="GO:0009029">
    <property type="term" value="F:lipid-A 4'-kinase activity"/>
    <property type="evidence" value="ECO:0007669"/>
    <property type="project" value="UniProtKB-UniRule"/>
</dbReference>
<evidence type="ECO:0000256" key="14">
    <source>
        <dbReference type="SAM" id="Phobius"/>
    </source>
</evidence>
<evidence type="ECO:0000256" key="9">
    <source>
        <dbReference type="ARBA" id="ARBA00022777"/>
    </source>
</evidence>
<name>A0A7X5LLJ7_9ALTE</name>
<feature type="transmembrane region" description="Helical" evidence="14">
    <location>
        <begin position="13"/>
        <end position="31"/>
    </location>
</feature>
<keyword evidence="8 13" id="KW-0547">Nucleotide-binding</keyword>
<keyword evidence="10 13" id="KW-0067">ATP-binding</keyword>
<dbReference type="InterPro" id="IPR003758">
    <property type="entry name" value="LpxK"/>
</dbReference>
<comment type="pathway">
    <text evidence="2 13">Glycolipid biosynthesis; lipid IV(A) biosynthesis; lipid IV(A) from (3R)-3-hydroxytetradecanoyl-[acyl-carrier-protein] and UDP-N-acetyl-alpha-D-glucosamine: step 6/6.</text>
</comment>
<proteinExistence type="inferred from homology"/>
<evidence type="ECO:0000256" key="13">
    <source>
        <dbReference type="HAMAP-Rule" id="MF_00409"/>
    </source>
</evidence>
<gene>
    <name evidence="13" type="primary">lpxK</name>
    <name evidence="15" type="ORF">GTH32_10345</name>
</gene>
<keyword evidence="5 13" id="KW-0444">Lipid biosynthesis</keyword>
<dbReference type="RefSeq" id="WP_163085450.1">
    <property type="nucleotide sequence ID" value="NZ_JAAAWN010000012.1"/>
</dbReference>
<comment type="catalytic activity">
    <reaction evidence="13">
        <text>a lipid A disaccharide + ATP = a lipid IVA + ADP + H(+)</text>
        <dbReference type="Rhea" id="RHEA:67840"/>
        <dbReference type="ChEBI" id="CHEBI:15378"/>
        <dbReference type="ChEBI" id="CHEBI:30616"/>
        <dbReference type="ChEBI" id="CHEBI:176343"/>
        <dbReference type="ChEBI" id="CHEBI:176425"/>
        <dbReference type="ChEBI" id="CHEBI:456216"/>
        <dbReference type="EC" id="2.7.1.130"/>
    </reaction>
</comment>
<dbReference type="GO" id="GO:0005524">
    <property type="term" value="F:ATP binding"/>
    <property type="evidence" value="ECO:0007669"/>
    <property type="project" value="UniProtKB-UniRule"/>
</dbReference>
<dbReference type="PANTHER" id="PTHR42724">
    <property type="entry name" value="TETRAACYLDISACCHARIDE 4'-KINASE"/>
    <property type="match status" value="1"/>
</dbReference>
<dbReference type="SUPFAM" id="SSF52540">
    <property type="entry name" value="P-loop containing nucleoside triphosphate hydrolases"/>
    <property type="match status" value="1"/>
</dbReference>
<keyword evidence="9 13" id="KW-0418">Kinase</keyword>
<evidence type="ECO:0000313" key="15">
    <source>
        <dbReference type="EMBL" id="NDV91583.1"/>
    </source>
</evidence>
<evidence type="ECO:0000313" key="16">
    <source>
        <dbReference type="Proteomes" id="UP000470213"/>
    </source>
</evidence>
<dbReference type="NCBIfam" id="TIGR00682">
    <property type="entry name" value="lpxK"/>
    <property type="match status" value="1"/>
</dbReference>
<protein>
    <recommendedName>
        <fullName evidence="4 13">Tetraacyldisaccharide 4'-kinase</fullName>
        <ecNumber evidence="3 13">2.7.1.130</ecNumber>
    </recommendedName>
    <alternativeName>
        <fullName evidence="12 13">Lipid A 4'-kinase</fullName>
    </alternativeName>
</protein>
<keyword evidence="14" id="KW-0472">Membrane</keyword>
<keyword evidence="16" id="KW-1185">Reference proteome</keyword>
<keyword evidence="11 13" id="KW-0443">Lipid metabolism</keyword>
<evidence type="ECO:0000256" key="8">
    <source>
        <dbReference type="ARBA" id="ARBA00022741"/>
    </source>
</evidence>
<dbReference type="Proteomes" id="UP000470213">
    <property type="component" value="Unassembled WGS sequence"/>
</dbReference>
<evidence type="ECO:0000256" key="7">
    <source>
        <dbReference type="ARBA" id="ARBA00022679"/>
    </source>
</evidence>
<evidence type="ECO:0000256" key="4">
    <source>
        <dbReference type="ARBA" id="ARBA00016436"/>
    </source>
</evidence>
<evidence type="ECO:0000256" key="11">
    <source>
        <dbReference type="ARBA" id="ARBA00023098"/>
    </source>
</evidence>
<dbReference type="AlphaFoldDB" id="A0A7X5LLJ7"/>
<evidence type="ECO:0000256" key="3">
    <source>
        <dbReference type="ARBA" id="ARBA00012071"/>
    </source>
</evidence>
<dbReference type="EC" id="2.7.1.130" evidence="3 13"/>
<dbReference type="HAMAP" id="MF_00409">
    <property type="entry name" value="LpxK"/>
    <property type="match status" value="1"/>
</dbReference>
<dbReference type="EMBL" id="JAAAWN010000012">
    <property type="protein sequence ID" value="NDV91583.1"/>
    <property type="molecule type" value="Genomic_DNA"/>
</dbReference>
<keyword evidence="14" id="KW-0812">Transmembrane</keyword>
<dbReference type="GO" id="GO:0009244">
    <property type="term" value="P:lipopolysaccharide core region biosynthetic process"/>
    <property type="evidence" value="ECO:0007669"/>
    <property type="project" value="TreeGrafter"/>
</dbReference>
<keyword evidence="6 13" id="KW-0441">Lipid A biosynthesis</keyword>
<dbReference type="GO" id="GO:0005886">
    <property type="term" value="C:plasma membrane"/>
    <property type="evidence" value="ECO:0007669"/>
    <property type="project" value="TreeGrafter"/>
</dbReference>
<organism evidence="15 16">
    <name type="scientific">Alteromonas profundi</name>
    <dbReference type="NCBI Taxonomy" id="2696062"/>
    <lineage>
        <taxon>Bacteria</taxon>
        <taxon>Pseudomonadati</taxon>
        <taxon>Pseudomonadota</taxon>
        <taxon>Gammaproteobacteria</taxon>
        <taxon>Alteromonadales</taxon>
        <taxon>Alteromonadaceae</taxon>
        <taxon>Alteromonas/Salinimonas group</taxon>
        <taxon>Alteromonas</taxon>
    </lineage>
</organism>
<dbReference type="Pfam" id="PF02606">
    <property type="entry name" value="LpxK"/>
    <property type="match status" value="1"/>
</dbReference>
<evidence type="ECO:0000256" key="12">
    <source>
        <dbReference type="ARBA" id="ARBA00029757"/>
    </source>
</evidence>
<evidence type="ECO:0000256" key="5">
    <source>
        <dbReference type="ARBA" id="ARBA00022516"/>
    </source>
</evidence>
<evidence type="ECO:0000256" key="1">
    <source>
        <dbReference type="ARBA" id="ARBA00002274"/>
    </source>
</evidence>
<dbReference type="UniPathway" id="UPA00359">
    <property type="reaction ID" value="UER00482"/>
</dbReference>
<comment type="similarity">
    <text evidence="13">Belongs to the LpxK family.</text>
</comment>
<dbReference type="GO" id="GO:0009245">
    <property type="term" value="P:lipid A biosynthetic process"/>
    <property type="evidence" value="ECO:0007669"/>
    <property type="project" value="UniProtKB-UniRule"/>
</dbReference>
<evidence type="ECO:0000256" key="6">
    <source>
        <dbReference type="ARBA" id="ARBA00022556"/>
    </source>
</evidence>
<keyword evidence="14" id="KW-1133">Transmembrane helix</keyword>
<accession>A0A7X5LLJ7</accession>
<evidence type="ECO:0000256" key="2">
    <source>
        <dbReference type="ARBA" id="ARBA00004870"/>
    </source>
</evidence>